<dbReference type="Pfam" id="PF00132">
    <property type="entry name" value="Hexapep"/>
    <property type="match status" value="1"/>
</dbReference>
<dbReference type="Gene3D" id="2.160.10.10">
    <property type="entry name" value="Hexapeptide repeat proteins"/>
    <property type="match status" value="1"/>
</dbReference>
<keyword evidence="5" id="KW-0012">Acyltransferase</keyword>
<evidence type="ECO:0000313" key="7">
    <source>
        <dbReference type="Proteomes" id="UP000032740"/>
    </source>
</evidence>
<evidence type="ECO:0000313" key="6">
    <source>
        <dbReference type="EMBL" id="CCV64722.1"/>
    </source>
</evidence>
<evidence type="ECO:0000256" key="5">
    <source>
        <dbReference type="ARBA" id="ARBA00023315"/>
    </source>
</evidence>
<dbReference type="EMBL" id="FO681347">
    <property type="protein sequence ID" value="CCV64722.1"/>
    <property type="molecule type" value="Genomic_DNA"/>
</dbReference>
<proteinExistence type="inferred from homology"/>
<dbReference type="Proteomes" id="UP000032740">
    <property type="component" value="Chromosome"/>
</dbReference>
<keyword evidence="7" id="KW-1185">Reference proteome</keyword>
<comment type="similarity">
    <text evidence="1">Belongs to the transferase hexapeptide repeat family.</text>
</comment>
<sequence length="211" mass="23828">MEIGPDKDKVFPNDNLKSVCYIKNVIKNKNIIVGDYTYYSDIKDATDFQSHVTHHYDFIGDKLIIGKFCQIAQGIEFIMNGANHIMNRVTTYPFSIFFNGWQKIDDGIEKLPLKGDTIVGNDVWFGQNVTVMPGVRIGNGAIIAANSVVTSNVAAYTVVGGNPARLIKKRFDDELISYLEKISWWDWDKEKIFENLEVLTSGDLQAIKLVK</sequence>
<dbReference type="OrthoDB" id="9801697at2"/>
<dbReference type="AlphaFoldDB" id="U4KLJ0"/>
<protein>
    <submittedName>
        <fullName evidence="6">Acetyltransferase, putative VAT B</fullName>
    </submittedName>
</protein>
<keyword evidence="2 6" id="KW-0808">Transferase</keyword>
<gene>
    <name evidence="6" type="primary">vatB</name>
    <name evidence="6" type="ORF">BN85411450</name>
</gene>
<dbReference type="InterPro" id="IPR011004">
    <property type="entry name" value="Trimer_LpxA-like_sf"/>
</dbReference>
<dbReference type="KEGG" id="apal:BN85411450"/>
<dbReference type="NCBIfam" id="NF000311">
    <property type="entry name" value="Vat_ABCDEFH"/>
    <property type="match status" value="1"/>
</dbReference>
<keyword evidence="3" id="KW-0677">Repeat</keyword>
<dbReference type="InterPro" id="IPR001451">
    <property type="entry name" value="Hexapep"/>
</dbReference>
<organism evidence="6 7">
    <name type="scientific">Alteracholeplasma palmae (strain ATCC 49389 / J233)</name>
    <name type="common">Acholeplasma palmae</name>
    <dbReference type="NCBI Taxonomy" id="1318466"/>
    <lineage>
        <taxon>Bacteria</taxon>
        <taxon>Bacillati</taxon>
        <taxon>Mycoplasmatota</taxon>
        <taxon>Mollicutes</taxon>
        <taxon>Acholeplasmatales</taxon>
        <taxon>Acholeplasmataceae</taxon>
        <taxon>Acholeplasma</taxon>
    </lineage>
</organism>
<dbReference type="PANTHER" id="PTHR43300:SF11">
    <property type="entry name" value="ACETYLTRANSFERASE RV3034C-RELATED"/>
    <property type="match status" value="1"/>
</dbReference>
<dbReference type="RefSeq" id="WP_030003606.1">
    <property type="nucleotide sequence ID" value="NC_022538.1"/>
</dbReference>
<dbReference type="HOGENOM" id="CLU_051638_5_3_14"/>
<dbReference type="CDD" id="cd03349">
    <property type="entry name" value="LbH_XAT"/>
    <property type="match status" value="1"/>
</dbReference>
<dbReference type="GO" id="GO:0046677">
    <property type="term" value="P:response to antibiotic"/>
    <property type="evidence" value="ECO:0007669"/>
    <property type="project" value="UniProtKB-KW"/>
</dbReference>
<dbReference type="InterPro" id="IPR050179">
    <property type="entry name" value="Trans_hexapeptide_repeat"/>
</dbReference>
<dbReference type="FunFam" id="2.160.10.10:FF:000037">
    <property type="entry name" value="Streptogramin A acetyltransferase"/>
    <property type="match status" value="1"/>
</dbReference>
<evidence type="ECO:0000256" key="2">
    <source>
        <dbReference type="ARBA" id="ARBA00022679"/>
    </source>
</evidence>
<accession>U4KLJ0</accession>
<reference evidence="6 7" key="1">
    <citation type="journal article" date="2013" name="J. Mol. Microbiol. Biotechnol.">
        <title>Analysis of the Complete Genomes of Acholeplasma brassicae , A. palmae and A. laidlawii and Their Comparison to the Obligate Parasites from ' Candidatus Phytoplasma'.</title>
        <authorList>
            <person name="Kube M."/>
            <person name="Siewert C."/>
            <person name="Migdoll A.M."/>
            <person name="Duduk B."/>
            <person name="Holz S."/>
            <person name="Rabus R."/>
            <person name="Seemuller E."/>
            <person name="Mitrovic J."/>
            <person name="Muller I."/>
            <person name="Buttner C."/>
            <person name="Reinhardt R."/>
        </authorList>
    </citation>
    <scope>NUCLEOTIDE SEQUENCE [LARGE SCALE GENOMIC DNA]</scope>
    <source>
        <strain evidence="6 7">J233</strain>
    </source>
</reference>
<dbReference type="SUPFAM" id="SSF51161">
    <property type="entry name" value="Trimeric LpxA-like enzymes"/>
    <property type="match status" value="1"/>
</dbReference>
<dbReference type="PANTHER" id="PTHR43300">
    <property type="entry name" value="ACETYLTRANSFERASE"/>
    <property type="match status" value="1"/>
</dbReference>
<dbReference type="GO" id="GO:0016746">
    <property type="term" value="F:acyltransferase activity"/>
    <property type="evidence" value="ECO:0007669"/>
    <property type="project" value="UniProtKB-KW"/>
</dbReference>
<keyword evidence="4" id="KW-0046">Antibiotic resistance</keyword>
<evidence type="ECO:0000256" key="3">
    <source>
        <dbReference type="ARBA" id="ARBA00022737"/>
    </source>
</evidence>
<name>U4KLJ0_ALTPJ</name>
<dbReference type="STRING" id="1318466.BN85411450"/>
<evidence type="ECO:0000256" key="1">
    <source>
        <dbReference type="ARBA" id="ARBA00007274"/>
    </source>
</evidence>
<evidence type="ECO:0000256" key="4">
    <source>
        <dbReference type="ARBA" id="ARBA00023251"/>
    </source>
</evidence>